<evidence type="ECO:0000313" key="6">
    <source>
        <dbReference type="Proteomes" id="UP000253664"/>
    </source>
</evidence>
<evidence type="ECO:0000256" key="3">
    <source>
        <dbReference type="SAM" id="MobiDB-lite"/>
    </source>
</evidence>
<evidence type="ECO:0000256" key="2">
    <source>
        <dbReference type="ARBA" id="ARBA00023306"/>
    </source>
</evidence>
<feature type="compositionally biased region" description="Acidic residues" evidence="3">
    <location>
        <begin position="298"/>
        <end position="308"/>
    </location>
</feature>
<keyword evidence="2" id="KW-0131">Cell cycle</keyword>
<accession>A0A367L1A7</accession>
<sequence>MPRPVRGRRGQAQTAVSLAPRSIDAFTRVSKSRHASSRDKLVAGTARGGGGGGGGEEEGPASRKRKATAVHEADKAGRLVQTGCSRSDKEEEENPRLVVPVKRLRRRDGDDDDDDDDDALQSGRKRKRVAAKESSSVQGAKRARIITEARSKFHHAPQVGAEAGPADKTLIDGSLPPDFAELVDINKALLRTVVLHMAHHGANTPMDVRSVMPHVSRTWGKREVTVADVRRCMAVQQSQAGEPSPLTMCDYGRGRICIELASGLDGGVMDEERLGKQFREKLEALCTTGRRRRRAGTDDDDDDDDDDAVVDRKDDVGLDTDEAGGGGGLGVDVLLRRLSMTDLAQVAVTDSVKTNHGMLVKGHGALSDLKSGAAAAAKAKWKPTKQEAASEASKTSLLDRLRAKKLAKASEPPPPTAEAVRRRAALNRVGEAAATISMLGLTSCSSSTTTTTTRGRQAFTMKALSQKVRDSQRVPMSEEESEACVRLMATEVAPEWLRLVTLAGRENVVVQWAGQPRDGEVEHRVRRLLEI</sequence>
<dbReference type="OrthoDB" id="341730at2759"/>
<dbReference type="Pfam" id="PF16679">
    <property type="entry name" value="CDT1_C"/>
    <property type="match status" value="1"/>
</dbReference>
<name>A0A367L1A7_9HYPO</name>
<keyword evidence="6" id="KW-1185">Reference proteome</keyword>
<feature type="domain" description="DNA replication factor Cdt1 C-terminal" evidence="4">
    <location>
        <begin position="396"/>
        <end position="502"/>
    </location>
</feature>
<feature type="region of interest" description="Disordered" evidence="3">
    <location>
        <begin position="27"/>
        <end position="142"/>
    </location>
</feature>
<dbReference type="InterPro" id="IPR032054">
    <property type="entry name" value="Cdt1_C"/>
</dbReference>
<gene>
    <name evidence="5" type="ORF">L249_6343</name>
</gene>
<dbReference type="AlphaFoldDB" id="A0A367L1A7"/>
<feature type="region of interest" description="Disordered" evidence="3">
    <location>
        <begin position="289"/>
        <end position="323"/>
    </location>
</feature>
<evidence type="ECO:0000256" key="1">
    <source>
        <dbReference type="ARBA" id="ARBA00008356"/>
    </source>
</evidence>
<feature type="compositionally biased region" description="Acidic residues" evidence="3">
    <location>
        <begin position="110"/>
        <end position="119"/>
    </location>
</feature>
<evidence type="ECO:0000259" key="4">
    <source>
        <dbReference type="Pfam" id="PF16679"/>
    </source>
</evidence>
<dbReference type="STRING" id="1330021.A0A367L1A7"/>
<dbReference type="EMBL" id="LKCN02000021">
    <property type="protein sequence ID" value="RCI08201.1"/>
    <property type="molecule type" value="Genomic_DNA"/>
</dbReference>
<organism evidence="5 6">
    <name type="scientific">Ophiocordyceps polyrhachis-furcata BCC 54312</name>
    <dbReference type="NCBI Taxonomy" id="1330021"/>
    <lineage>
        <taxon>Eukaryota</taxon>
        <taxon>Fungi</taxon>
        <taxon>Dikarya</taxon>
        <taxon>Ascomycota</taxon>
        <taxon>Pezizomycotina</taxon>
        <taxon>Sordariomycetes</taxon>
        <taxon>Hypocreomycetidae</taxon>
        <taxon>Hypocreales</taxon>
        <taxon>Ophiocordycipitaceae</taxon>
        <taxon>Ophiocordyceps</taxon>
    </lineage>
</organism>
<proteinExistence type="inferred from homology"/>
<dbReference type="Pfam" id="PF26121">
    <property type="entry name" value="HTH_CDT1"/>
    <property type="match status" value="1"/>
</dbReference>
<comment type="caution">
    <text evidence="5">The sequence shown here is derived from an EMBL/GenBank/DDBJ whole genome shotgun (WGS) entry which is preliminary data.</text>
</comment>
<evidence type="ECO:0000313" key="5">
    <source>
        <dbReference type="EMBL" id="RCI08201.1"/>
    </source>
</evidence>
<dbReference type="Proteomes" id="UP000253664">
    <property type="component" value="Unassembled WGS sequence"/>
</dbReference>
<dbReference type="Gene3D" id="1.10.10.1420">
    <property type="entry name" value="DNA replication factor Cdt1, C-terminal WH domain"/>
    <property type="match status" value="1"/>
</dbReference>
<comment type="similarity">
    <text evidence="1">Belongs to the Cdt1 family.</text>
</comment>
<dbReference type="InterPro" id="IPR038090">
    <property type="entry name" value="Cdt1_C_WH_dom_sf"/>
</dbReference>
<protein>
    <recommendedName>
        <fullName evidence="4">DNA replication factor Cdt1 C-terminal domain-containing protein</fullName>
    </recommendedName>
</protein>
<reference evidence="5 6" key="1">
    <citation type="journal article" date="2015" name="BMC Genomics">
        <title>Insights from the genome of Ophiocordyceps polyrhachis-furcata to pathogenicity and host specificity in insect fungi.</title>
        <authorList>
            <person name="Wichadakul D."/>
            <person name="Kobmoo N."/>
            <person name="Ingsriswang S."/>
            <person name="Tangphatsornruang S."/>
            <person name="Chantasingh D."/>
            <person name="Luangsa-ard J.J."/>
            <person name="Eurwilaichitr L."/>
        </authorList>
    </citation>
    <scope>NUCLEOTIDE SEQUENCE [LARGE SCALE GENOMIC DNA]</scope>
    <source>
        <strain evidence="5 6">BCC 54312</strain>
    </source>
</reference>